<dbReference type="GO" id="GO:0009002">
    <property type="term" value="F:serine-type D-Ala-D-Ala carboxypeptidase activity"/>
    <property type="evidence" value="ECO:0007669"/>
    <property type="project" value="InterPro"/>
</dbReference>
<evidence type="ECO:0000256" key="6">
    <source>
        <dbReference type="ARBA" id="ARBA00023316"/>
    </source>
</evidence>
<keyword evidence="6" id="KW-0961">Cell wall biogenesis/degradation</keyword>
<dbReference type="PRINTS" id="PR00725">
    <property type="entry name" value="DADACBPTASE1"/>
</dbReference>
<feature type="active site" description="Proton acceptor" evidence="7">
    <location>
        <position position="119"/>
    </location>
</feature>
<keyword evidence="5" id="KW-0573">Peptidoglycan synthesis</keyword>
<dbReference type="AlphaFoldDB" id="A0A2H0RCH5"/>
<dbReference type="GO" id="GO:0071555">
    <property type="term" value="P:cell wall organization"/>
    <property type="evidence" value="ECO:0007669"/>
    <property type="project" value="UniProtKB-KW"/>
</dbReference>
<reference evidence="11 12" key="1">
    <citation type="submission" date="2017-09" db="EMBL/GenBank/DDBJ databases">
        <title>Depth-based differentiation of microbial function through sediment-hosted aquifers and enrichment of novel symbionts in the deep terrestrial subsurface.</title>
        <authorList>
            <person name="Probst A.J."/>
            <person name="Ladd B."/>
            <person name="Jarett J.K."/>
            <person name="Geller-Mcgrath D.E."/>
            <person name="Sieber C.M."/>
            <person name="Emerson J.B."/>
            <person name="Anantharaman K."/>
            <person name="Thomas B.C."/>
            <person name="Malmstrom R."/>
            <person name="Stieglmeier M."/>
            <person name="Klingl A."/>
            <person name="Woyke T."/>
            <person name="Ryan C.M."/>
            <person name="Banfield J.F."/>
        </authorList>
    </citation>
    <scope>NUCLEOTIDE SEQUENCE [LARGE SCALE GENOMIC DNA]</scope>
    <source>
        <strain evidence="11">CG10_big_fil_rev_8_21_14_0_10_31_9</strain>
    </source>
</reference>
<dbReference type="InterPro" id="IPR018044">
    <property type="entry name" value="Peptidase_S11"/>
</dbReference>
<name>A0A2H0RCH5_9BACT</name>
<keyword evidence="2" id="KW-0732">Signal</keyword>
<evidence type="ECO:0000256" key="9">
    <source>
        <dbReference type="RuleBase" id="RU004016"/>
    </source>
</evidence>
<comment type="similarity">
    <text evidence="1 9">Belongs to the peptidase S11 family.</text>
</comment>
<dbReference type="Gene3D" id="3.40.710.10">
    <property type="entry name" value="DD-peptidase/beta-lactamase superfamily"/>
    <property type="match status" value="1"/>
</dbReference>
<sequence length="319" mass="35253">MRKIKFILLMLIVLSSFVVLKALGEGVGNSLVLKAVEGNSDQLTASVGDSVKQLQNNNADLSEVYSQNVISTSSLSKINNSGCDLNVSAQLGLVRPFGQNYSLVEFNADNHWPIASITKLMTAMIVYENMNLEKNITFTSSSASVDGVTGDFKVGETFKISDLISSMLIFSSNRAAEALSQDFGRDKFMDLMNKKAKELSMMDTNFYDPTGLSMNNQSTPNDIFKLVSYIYNVHPEILKITRQIKTYITEINSRKRRTILNINEFVGTANFIGGKTGFIEESKGNLVSVFNVDNQLIITVVLGSQNRFGETKKLLECAQ</sequence>
<dbReference type="GO" id="GO:0009252">
    <property type="term" value="P:peptidoglycan biosynthetic process"/>
    <property type="evidence" value="ECO:0007669"/>
    <property type="project" value="UniProtKB-KW"/>
</dbReference>
<dbReference type="Pfam" id="PF00768">
    <property type="entry name" value="Peptidase_S11"/>
    <property type="match status" value="1"/>
</dbReference>
<proteinExistence type="inferred from homology"/>
<dbReference type="PANTHER" id="PTHR21581">
    <property type="entry name" value="D-ALANYL-D-ALANINE CARBOXYPEPTIDASE"/>
    <property type="match status" value="1"/>
</dbReference>
<feature type="active site" evidence="7">
    <location>
        <position position="171"/>
    </location>
</feature>
<evidence type="ECO:0000256" key="1">
    <source>
        <dbReference type="ARBA" id="ARBA00007164"/>
    </source>
</evidence>
<dbReference type="InterPro" id="IPR001967">
    <property type="entry name" value="Peptidase_S11_N"/>
</dbReference>
<dbReference type="PANTHER" id="PTHR21581:SF26">
    <property type="entry name" value="D-ALANYL-D-ALANINE ENDOPEPTIDASE"/>
    <property type="match status" value="1"/>
</dbReference>
<dbReference type="SUPFAM" id="SSF56601">
    <property type="entry name" value="beta-lactamase/transpeptidase-like"/>
    <property type="match status" value="1"/>
</dbReference>
<comment type="caution">
    <text evidence="11">The sequence shown here is derived from an EMBL/GenBank/DDBJ whole genome shotgun (WGS) entry which is preliminary data.</text>
</comment>
<feature type="binding site" evidence="8">
    <location>
        <position position="275"/>
    </location>
    <ligand>
        <name>substrate</name>
    </ligand>
</feature>
<evidence type="ECO:0000256" key="7">
    <source>
        <dbReference type="PIRSR" id="PIRSR618044-1"/>
    </source>
</evidence>
<evidence type="ECO:0000256" key="3">
    <source>
        <dbReference type="ARBA" id="ARBA00022801"/>
    </source>
</evidence>
<dbReference type="GO" id="GO:0006508">
    <property type="term" value="P:proteolysis"/>
    <property type="evidence" value="ECO:0007669"/>
    <property type="project" value="InterPro"/>
</dbReference>
<gene>
    <name evidence="11" type="ORF">COV23_01320</name>
</gene>
<evidence type="ECO:0000259" key="10">
    <source>
        <dbReference type="Pfam" id="PF00768"/>
    </source>
</evidence>
<protein>
    <recommendedName>
        <fullName evidence="10">Peptidase S11 D-alanyl-D-alanine carboxypeptidase A N-terminal domain-containing protein</fullName>
    </recommendedName>
</protein>
<dbReference type="EMBL" id="PCXV01000022">
    <property type="protein sequence ID" value="PIR44177.1"/>
    <property type="molecule type" value="Genomic_DNA"/>
</dbReference>
<evidence type="ECO:0000313" key="12">
    <source>
        <dbReference type="Proteomes" id="UP000231602"/>
    </source>
</evidence>
<evidence type="ECO:0000256" key="4">
    <source>
        <dbReference type="ARBA" id="ARBA00022960"/>
    </source>
</evidence>
<evidence type="ECO:0000256" key="8">
    <source>
        <dbReference type="PIRSR" id="PIRSR618044-2"/>
    </source>
</evidence>
<keyword evidence="3" id="KW-0378">Hydrolase</keyword>
<evidence type="ECO:0000256" key="2">
    <source>
        <dbReference type="ARBA" id="ARBA00022729"/>
    </source>
</evidence>
<evidence type="ECO:0000256" key="5">
    <source>
        <dbReference type="ARBA" id="ARBA00022984"/>
    </source>
</evidence>
<dbReference type="GO" id="GO:0008360">
    <property type="term" value="P:regulation of cell shape"/>
    <property type="evidence" value="ECO:0007669"/>
    <property type="project" value="UniProtKB-KW"/>
</dbReference>
<feature type="active site" description="Acyl-ester intermediate" evidence="7">
    <location>
        <position position="116"/>
    </location>
</feature>
<keyword evidence="4" id="KW-0133">Cell shape</keyword>
<evidence type="ECO:0000313" key="11">
    <source>
        <dbReference type="EMBL" id="PIR44177.1"/>
    </source>
</evidence>
<dbReference type="Proteomes" id="UP000231602">
    <property type="component" value="Unassembled WGS sequence"/>
</dbReference>
<organism evidence="11 12">
    <name type="scientific">Candidatus Wolfebacteria bacterium CG10_big_fil_rev_8_21_14_0_10_31_9</name>
    <dbReference type="NCBI Taxonomy" id="1975070"/>
    <lineage>
        <taxon>Bacteria</taxon>
        <taxon>Candidatus Wolfeibacteriota</taxon>
    </lineage>
</organism>
<accession>A0A2H0RCH5</accession>
<feature type="domain" description="Peptidase S11 D-alanyl-D-alanine carboxypeptidase A N-terminal" evidence="10">
    <location>
        <begin position="103"/>
        <end position="305"/>
    </location>
</feature>
<dbReference type="InterPro" id="IPR012338">
    <property type="entry name" value="Beta-lactam/transpept-like"/>
</dbReference>